<accession>A0A1K1QL29</accession>
<dbReference type="Gene3D" id="2.60.40.2710">
    <property type="match status" value="1"/>
</dbReference>
<dbReference type="Proteomes" id="UP001326715">
    <property type="component" value="Chromosome"/>
</dbReference>
<reference evidence="2 4" key="2">
    <citation type="submission" date="2023-11" db="EMBL/GenBank/DDBJ databases">
        <title>MicrobeMod: A computational toolkit for identifying prokaryotic methylation and restriction-modification with nanopore sequencing.</title>
        <authorList>
            <person name="Crits-Christoph A."/>
            <person name="Kang S.C."/>
            <person name="Lee H."/>
            <person name="Ostrov N."/>
        </authorList>
    </citation>
    <scope>NUCLEOTIDE SEQUENCE [LARGE SCALE GENOMIC DNA]</scope>
    <source>
        <strain evidence="2 4">ATCC 23090</strain>
    </source>
</reference>
<evidence type="ECO:0000313" key="2">
    <source>
        <dbReference type="EMBL" id="WQG89238.1"/>
    </source>
</evidence>
<gene>
    <name evidence="1" type="ORF">SAMN05661012_02895</name>
    <name evidence="2" type="ORF">SR876_30370</name>
</gene>
<dbReference type="OrthoDB" id="701285at2"/>
<dbReference type="EMBL" id="FPIZ01000008">
    <property type="protein sequence ID" value="SFW60640.1"/>
    <property type="molecule type" value="Genomic_DNA"/>
</dbReference>
<dbReference type="AlphaFoldDB" id="A0A1K1QL29"/>
<organism evidence="1 3">
    <name type="scientific">Chitinophaga sancti</name>
    <dbReference type="NCBI Taxonomy" id="1004"/>
    <lineage>
        <taxon>Bacteria</taxon>
        <taxon>Pseudomonadati</taxon>
        <taxon>Bacteroidota</taxon>
        <taxon>Chitinophagia</taxon>
        <taxon>Chitinophagales</taxon>
        <taxon>Chitinophagaceae</taxon>
        <taxon>Chitinophaga</taxon>
    </lineage>
</organism>
<sequence length="366" mass="39920">MPNIYTKLLAISGGVLMTIFSSCSKEDQKQAKEVAINMPVALSLNYGEEKDLDLPADLLSQQDVNFTLAFTGNENIQINADSRLYDQLAKAITLDRQVGKLHVNSGLIYPNGAVSGTTGKKLPDNYQVTLIANNQDETLKGKQTITVTVTPAKAGIRGLDNSGDLSYAYVLYSDPEAGFELEANGLSLEGTSWYLDSTGIAGVVALSGNKIQFKKGAGNPDKKTEKVYELLTTLRKDGFDVASRKFRVTFIPQIRFFYGTYYPEYDLTVVTNQVYIALGNAYVAAAPTLYPEKYKSAFSLIALEKDGIAFEDKDGLFSLNEKTGAITVKKNTSLTAGSYQLRVKALTTTGLTFTTTMTLNMAKLEE</sequence>
<dbReference type="Proteomes" id="UP000183788">
    <property type="component" value="Unassembled WGS sequence"/>
</dbReference>
<dbReference type="STRING" id="1004.SAMN05661012_02895"/>
<evidence type="ECO:0000313" key="3">
    <source>
        <dbReference type="Proteomes" id="UP000183788"/>
    </source>
</evidence>
<dbReference type="PROSITE" id="PS51257">
    <property type="entry name" value="PROKAR_LIPOPROTEIN"/>
    <property type="match status" value="1"/>
</dbReference>
<reference evidence="1 3" key="1">
    <citation type="submission" date="2016-11" db="EMBL/GenBank/DDBJ databases">
        <authorList>
            <person name="Jaros S."/>
            <person name="Januszkiewicz K."/>
            <person name="Wedrychowicz H."/>
        </authorList>
    </citation>
    <scope>NUCLEOTIDE SEQUENCE [LARGE SCALE GENOMIC DNA]</scope>
    <source>
        <strain evidence="1 3">DSM 784</strain>
    </source>
</reference>
<dbReference type="EMBL" id="CP140154">
    <property type="protein sequence ID" value="WQG89238.1"/>
    <property type="molecule type" value="Genomic_DNA"/>
</dbReference>
<evidence type="ECO:0000313" key="1">
    <source>
        <dbReference type="EMBL" id="SFW60640.1"/>
    </source>
</evidence>
<dbReference type="RefSeq" id="WP_072361288.1">
    <property type="nucleotide sequence ID" value="NZ_CP139972.1"/>
</dbReference>
<proteinExistence type="predicted"/>
<protein>
    <submittedName>
        <fullName evidence="1">Uncharacterized protein</fullName>
    </submittedName>
</protein>
<evidence type="ECO:0000313" key="4">
    <source>
        <dbReference type="Proteomes" id="UP001326715"/>
    </source>
</evidence>
<name>A0A1K1QL29_9BACT</name>
<keyword evidence="4" id="KW-1185">Reference proteome</keyword>